<dbReference type="GO" id="GO:0003700">
    <property type="term" value="F:DNA-binding transcription factor activity"/>
    <property type="evidence" value="ECO:0007669"/>
    <property type="project" value="TreeGrafter"/>
</dbReference>
<feature type="domain" description="HTH iclR-type" evidence="4">
    <location>
        <begin position="17"/>
        <end position="79"/>
    </location>
</feature>
<evidence type="ECO:0000256" key="3">
    <source>
        <dbReference type="ARBA" id="ARBA00023163"/>
    </source>
</evidence>
<dbReference type="SUPFAM" id="SSF46785">
    <property type="entry name" value="Winged helix' DNA-binding domain"/>
    <property type="match status" value="1"/>
</dbReference>
<reference evidence="6" key="1">
    <citation type="journal article" date="2014" name="Int. J. Syst. Evol. Microbiol.">
        <title>Complete genome sequence of Corynebacterium casei LMG S-19264T (=DSM 44701T), isolated from a smear-ripened cheese.</title>
        <authorList>
            <consortium name="US DOE Joint Genome Institute (JGI-PGF)"/>
            <person name="Walter F."/>
            <person name="Albersmeier A."/>
            <person name="Kalinowski J."/>
            <person name="Ruckert C."/>
        </authorList>
    </citation>
    <scope>NUCLEOTIDE SEQUENCE</scope>
    <source>
        <strain evidence="6">CGMCC 1.15519</strain>
    </source>
</reference>
<dbReference type="PROSITE" id="PS51078">
    <property type="entry name" value="ICLR_ED"/>
    <property type="match status" value="1"/>
</dbReference>
<dbReference type="GO" id="GO:0045892">
    <property type="term" value="P:negative regulation of DNA-templated transcription"/>
    <property type="evidence" value="ECO:0007669"/>
    <property type="project" value="TreeGrafter"/>
</dbReference>
<dbReference type="Gene3D" id="1.10.10.10">
    <property type="entry name" value="Winged helix-like DNA-binding domain superfamily/Winged helix DNA-binding domain"/>
    <property type="match status" value="1"/>
</dbReference>
<keyword evidence="3" id="KW-0804">Transcription</keyword>
<dbReference type="PANTHER" id="PTHR30136:SF24">
    <property type="entry name" value="HTH-TYPE TRANSCRIPTIONAL REPRESSOR ALLR"/>
    <property type="match status" value="1"/>
</dbReference>
<reference evidence="6" key="2">
    <citation type="submission" date="2020-09" db="EMBL/GenBank/DDBJ databases">
        <authorList>
            <person name="Sun Q."/>
            <person name="Zhou Y."/>
        </authorList>
    </citation>
    <scope>NUCLEOTIDE SEQUENCE</scope>
    <source>
        <strain evidence="6">CGMCC 1.15519</strain>
    </source>
</reference>
<dbReference type="GO" id="GO:0003677">
    <property type="term" value="F:DNA binding"/>
    <property type="evidence" value="ECO:0007669"/>
    <property type="project" value="UniProtKB-KW"/>
</dbReference>
<dbReference type="InterPro" id="IPR029016">
    <property type="entry name" value="GAF-like_dom_sf"/>
</dbReference>
<dbReference type="PANTHER" id="PTHR30136">
    <property type="entry name" value="HELIX-TURN-HELIX TRANSCRIPTIONAL REGULATOR, ICLR FAMILY"/>
    <property type="match status" value="1"/>
</dbReference>
<evidence type="ECO:0000256" key="1">
    <source>
        <dbReference type="ARBA" id="ARBA00023015"/>
    </source>
</evidence>
<dbReference type="InterPro" id="IPR036388">
    <property type="entry name" value="WH-like_DNA-bd_sf"/>
</dbReference>
<organism evidence="6 7">
    <name type="scientific">Sandarakinorhabdus glacialis</name>
    <dbReference type="NCBI Taxonomy" id="1614636"/>
    <lineage>
        <taxon>Bacteria</taxon>
        <taxon>Pseudomonadati</taxon>
        <taxon>Pseudomonadota</taxon>
        <taxon>Alphaproteobacteria</taxon>
        <taxon>Sphingomonadales</taxon>
        <taxon>Sphingosinicellaceae</taxon>
        <taxon>Sandarakinorhabdus</taxon>
    </lineage>
</organism>
<keyword evidence="1" id="KW-0805">Transcription regulation</keyword>
<dbReference type="SUPFAM" id="SSF55781">
    <property type="entry name" value="GAF domain-like"/>
    <property type="match status" value="1"/>
</dbReference>
<evidence type="ECO:0000313" key="6">
    <source>
        <dbReference type="EMBL" id="GGE14154.1"/>
    </source>
</evidence>
<sequence length="254" mass="27031">MSATLHALPVPPPVKPVGAVAAALRILRCIGRHAESVRLSDIVREEGLNPSTTLNILRTLEHEGLVGFDVRSKRYALADGLADLVAPVLGRRDAGRRAGQAMTAAAQELGATIGMWKRVGDEVELVRVGESSDAMRIAFTVGRRLPMFLGAMGRLVAARGDWSEMQLQQGFAAVPWARAPNYGDWRRQVEESRACDTGVDRGNVTAGILGVAVPVERDGPLVHILAAALFDAGQHPDLVAVAERLRSVAAAAAN</sequence>
<name>A0A917E9L3_9SPHN</name>
<dbReference type="AlphaFoldDB" id="A0A917E9L3"/>
<evidence type="ECO:0000256" key="2">
    <source>
        <dbReference type="ARBA" id="ARBA00023125"/>
    </source>
</evidence>
<dbReference type="InterPro" id="IPR036390">
    <property type="entry name" value="WH_DNA-bd_sf"/>
</dbReference>
<gene>
    <name evidence="6" type="ORF">GCM10011529_20700</name>
</gene>
<accession>A0A917E9L3</accession>
<feature type="domain" description="IclR-ED" evidence="5">
    <location>
        <begin position="80"/>
        <end position="254"/>
    </location>
</feature>
<comment type="caution">
    <text evidence="6">The sequence shown here is derived from an EMBL/GenBank/DDBJ whole genome shotgun (WGS) entry which is preliminary data.</text>
</comment>
<dbReference type="Pfam" id="PF09339">
    <property type="entry name" value="HTH_IclR"/>
    <property type="match status" value="1"/>
</dbReference>
<dbReference type="InterPro" id="IPR050707">
    <property type="entry name" value="HTH_MetabolicPath_Reg"/>
</dbReference>
<dbReference type="PROSITE" id="PS51077">
    <property type="entry name" value="HTH_ICLR"/>
    <property type="match status" value="1"/>
</dbReference>
<keyword evidence="2" id="KW-0238">DNA-binding</keyword>
<dbReference type="InterPro" id="IPR005471">
    <property type="entry name" value="Tscrpt_reg_IclR_N"/>
</dbReference>
<dbReference type="SMART" id="SM00346">
    <property type="entry name" value="HTH_ICLR"/>
    <property type="match status" value="1"/>
</dbReference>
<evidence type="ECO:0000259" key="4">
    <source>
        <dbReference type="PROSITE" id="PS51077"/>
    </source>
</evidence>
<evidence type="ECO:0000313" key="7">
    <source>
        <dbReference type="Proteomes" id="UP000635071"/>
    </source>
</evidence>
<dbReference type="Gene3D" id="3.30.450.40">
    <property type="match status" value="1"/>
</dbReference>
<proteinExistence type="predicted"/>
<dbReference type="EMBL" id="BMJM01000006">
    <property type="protein sequence ID" value="GGE14154.1"/>
    <property type="molecule type" value="Genomic_DNA"/>
</dbReference>
<dbReference type="Proteomes" id="UP000635071">
    <property type="component" value="Unassembled WGS sequence"/>
</dbReference>
<evidence type="ECO:0000259" key="5">
    <source>
        <dbReference type="PROSITE" id="PS51078"/>
    </source>
</evidence>
<keyword evidence="7" id="KW-1185">Reference proteome</keyword>
<dbReference type="RefSeq" id="WP_188762867.1">
    <property type="nucleotide sequence ID" value="NZ_BMJM01000006.1"/>
</dbReference>
<dbReference type="InterPro" id="IPR014757">
    <property type="entry name" value="Tscrpt_reg_IclR_C"/>
</dbReference>
<dbReference type="Pfam" id="PF01614">
    <property type="entry name" value="IclR_C"/>
    <property type="match status" value="1"/>
</dbReference>
<protein>
    <submittedName>
        <fullName evidence="6">IclR family transcriptional regulator</fullName>
    </submittedName>
</protein>